<organism evidence="2 3">
    <name type="scientific">Zobellella taiwanensis</name>
    <dbReference type="NCBI Taxonomy" id="347535"/>
    <lineage>
        <taxon>Bacteria</taxon>
        <taxon>Pseudomonadati</taxon>
        <taxon>Pseudomonadota</taxon>
        <taxon>Gammaproteobacteria</taxon>
        <taxon>Aeromonadales</taxon>
        <taxon>Aeromonadaceae</taxon>
        <taxon>Zobellella</taxon>
    </lineage>
</organism>
<dbReference type="AlphaFoldDB" id="A0A2P7QT96"/>
<gene>
    <name evidence="2" type="ORF">C7I36_11315</name>
</gene>
<dbReference type="SUPFAM" id="SSF51126">
    <property type="entry name" value="Pectin lyase-like"/>
    <property type="match status" value="1"/>
</dbReference>
<dbReference type="NCBIfam" id="TIGR04247">
    <property type="entry name" value="NosD_copper_fam"/>
    <property type="match status" value="1"/>
</dbReference>
<keyword evidence="3" id="KW-1185">Reference proteome</keyword>
<proteinExistence type="predicted"/>
<accession>A0A2P7QT96</accession>
<dbReference type="InterPro" id="IPR006633">
    <property type="entry name" value="Carb-bd_sugar_hydrolysis-dom"/>
</dbReference>
<reference evidence="2 3" key="1">
    <citation type="submission" date="2018-03" db="EMBL/GenBank/DDBJ databases">
        <title>The draft genome of Zobellella taiwanensis JCM 13381.</title>
        <authorList>
            <person name="Liu L."/>
            <person name="Li L."/>
            <person name="Wang T."/>
            <person name="Zhang X."/>
            <person name="Liang L."/>
        </authorList>
    </citation>
    <scope>NUCLEOTIDE SEQUENCE [LARGE SCALE GENOMIC DNA]</scope>
    <source>
        <strain evidence="2 3">JCM 13381</strain>
    </source>
</reference>
<name>A0A2P7QT96_9GAMM</name>
<dbReference type="RefSeq" id="WP_106453813.1">
    <property type="nucleotide sequence ID" value="NZ_PXYH01000014.1"/>
</dbReference>
<dbReference type="InterPro" id="IPR026464">
    <property type="entry name" value="NosD_copper_fam"/>
</dbReference>
<dbReference type="NCBIfam" id="TIGR03804">
    <property type="entry name" value="para_beta_helix"/>
    <property type="match status" value="1"/>
</dbReference>
<evidence type="ECO:0000313" key="3">
    <source>
        <dbReference type="Proteomes" id="UP000242181"/>
    </source>
</evidence>
<dbReference type="SMART" id="SM00710">
    <property type="entry name" value="PbH1"/>
    <property type="match status" value="8"/>
</dbReference>
<evidence type="ECO:0000313" key="2">
    <source>
        <dbReference type="EMBL" id="PSJ41160.1"/>
    </source>
</evidence>
<dbReference type="Proteomes" id="UP000242181">
    <property type="component" value="Unassembled WGS sequence"/>
</dbReference>
<dbReference type="InterPro" id="IPR011050">
    <property type="entry name" value="Pectin_lyase_fold/virulence"/>
</dbReference>
<dbReference type="Pfam" id="PF05048">
    <property type="entry name" value="NosD"/>
    <property type="match status" value="1"/>
</dbReference>
<evidence type="ECO:0000259" key="1">
    <source>
        <dbReference type="SMART" id="SM00722"/>
    </source>
</evidence>
<dbReference type="EMBL" id="PXYH01000014">
    <property type="protein sequence ID" value="PSJ41160.1"/>
    <property type="molecule type" value="Genomic_DNA"/>
</dbReference>
<dbReference type="SMART" id="SM00722">
    <property type="entry name" value="CASH"/>
    <property type="match status" value="2"/>
</dbReference>
<dbReference type="InterPro" id="IPR006626">
    <property type="entry name" value="PbH1"/>
</dbReference>
<dbReference type="OrthoDB" id="9767990at2"/>
<dbReference type="InterPro" id="IPR007742">
    <property type="entry name" value="NosD_dom"/>
</dbReference>
<dbReference type="InterPro" id="IPR012334">
    <property type="entry name" value="Pectin_lyas_fold"/>
</dbReference>
<comment type="caution">
    <text evidence="2">The sequence shown here is derived from an EMBL/GenBank/DDBJ whole genome shotgun (WGS) entry which is preliminary data.</text>
</comment>
<dbReference type="Gene3D" id="2.160.20.10">
    <property type="entry name" value="Single-stranded right-handed beta-helix, Pectin lyase-like"/>
    <property type="match status" value="1"/>
</dbReference>
<protein>
    <recommendedName>
        <fullName evidence="1">Carbohydrate-binding/sugar hydrolysis domain-containing protein</fullName>
    </recommendedName>
</protein>
<dbReference type="InterPro" id="IPR022441">
    <property type="entry name" value="Para_beta_helix_rpt-2"/>
</dbReference>
<sequence length="431" mass="48282">MNRLWLLLLWLAWPLAAEVRLTPASVAGLEQLAEGETVVLAAGVYPALRIARPLILKGEKGAVIDAGGQGHGLYLDAPGIRVSDLDVRNWGRDLGALDAGVFISERAHGTAVVRLRLQGPGFGIWADRASGLQLLDNDIRGDQTLRSQDRGNGIHLFNVSDSEVARNRIRHTRDGIYIDYSNHNRLIDNRLSELRYGIHYMYSNHNEVSGNHSRRTRTGYALMQSRQLTVVDNISEQDENYGILMNYITYSRISDNRVSGVKANSRLLNPRGAEGKALFAYHAVGNEISGNWLGHSDLGLHMTAGSEQNSIFDNALVGNRTQVRYVSNRPQEWSRDGRGNFWSDYQGWDLNQDGLGDIAHEPNDGMDRVLWQYPAARWLMNAPVVSLLRWIQQQFPVFKGPGVRDSFPLMALPEGMYDRRSNEHYPLTAGQ</sequence>
<feature type="domain" description="Carbohydrate-binding/sugar hydrolysis" evidence="1">
    <location>
        <begin position="32"/>
        <end position="179"/>
    </location>
</feature>
<feature type="domain" description="Carbohydrate-binding/sugar hydrolysis" evidence="1">
    <location>
        <begin position="185"/>
        <end position="358"/>
    </location>
</feature>